<dbReference type="SUPFAM" id="SSF46785">
    <property type="entry name" value="Winged helix' DNA-binding domain"/>
    <property type="match status" value="1"/>
</dbReference>
<evidence type="ECO:0000313" key="2">
    <source>
        <dbReference type="Proteomes" id="UP001529235"/>
    </source>
</evidence>
<dbReference type="RefSeq" id="WP_285273847.1">
    <property type="nucleotide sequence ID" value="NZ_JASNVW010000003.1"/>
</dbReference>
<dbReference type="InterPro" id="IPR036388">
    <property type="entry name" value="WH-like_DNA-bd_sf"/>
</dbReference>
<gene>
    <name evidence="1" type="ORF">QPL79_05745</name>
</gene>
<name>A0ABD4Z6B8_9CREN</name>
<dbReference type="AlphaFoldDB" id="A0ABD4Z6B8"/>
<protein>
    <recommendedName>
        <fullName evidence="3">Winged helix-turn-helix transcriptional regulator</fullName>
    </recommendedName>
</protein>
<accession>A0ABD4Z6B8</accession>
<comment type="caution">
    <text evidence="1">The sequence shown here is derived from an EMBL/GenBank/DDBJ whole genome shotgun (WGS) entry which is preliminary data.</text>
</comment>
<evidence type="ECO:0000313" key="1">
    <source>
        <dbReference type="EMBL" id="MDK6028861.1"/>
    </source>
</evidence>
<dbReference type="EMBL" id="JASNVW010000003">
    <property type="protein sequence ID" value="MDK6028861.1"/>
    <property type="molecule type" value="Genomic_DNA"/>
</dbReference>
<dbReference type="InterPro" id="IPR036390">
    <property type="entry name" value="WH_DNA-bd_sf"/>
</dbReference>
<evidence type="ECO:0008006" key="3">
    <source>
        <dbReference type="Google" id="ProtNLM"/>
    </source>
</evidence>
<reference evidence="1 2" key="1">
    <citation type="submission" date="2023-05" db="EMBL/GenBank/DDBJ databases">
        <title>A new hyperthermophilic archaea 'Ignisphaera cupida' sp. nov. and description of the family 'Ignisphaeraceae' fam. nov.</title>
        <authorList>
            <person name="Podosokorskaya O.A."/>
            <person name="Elcheninov A.G."/>
            <person name="Klukina A."/>
            <person name="Merkel A.Y."/>
        </authorList>
    </citation>
    <scope>NUCLEOTIDE SEQUENCE [LARGE SCALE GENOMIC DNA]</scope>
    <source>
        <strain evidence="1 2">4213-co</strain>
    </source>
</reference>
<proteinExistence type="predicted"/>
<dbReference type="Proteomes" id="UP001529235">
    <property type="component" value="Unassembled WGS sequence"/>
</dbReference>
<organism evidence="1 2">
    <name type="scientific">Ignisphaera cupida</name>
    <dbReference type="NCBI Taxonomy" id="3050454"/>
    <lineage>
        <taxon>Archaea</taxon>
        <taxon>Thermoproteota</taxon>
        <taxon>Thermoprotei</taxon>
        <taxon>Desulfurococcales</taxon>
        <taxon>Desulfurococcaceae</taxon>
        <taxon>Ignisphaera</taxon>
    </lineage>
</organism>
<keyword evidence="2" id="KW-1185">Reference proteome</keyword>
<dbReference type="Gene3D" id="1.10.10.10">
    <property type="entry name" value="Winged helix-like DNA-binding domain superfamily/Winged helix DNA-binding domain"/>
    <property type="match status" value="1"/>
</dbReference>
<sequence length="163" mass="18826">MVITVRRLVQILAQFKDKEFSLEDLTSKSSISLNTAKRYLREMLRHGLVNEISYGKYKASEKAMEYIEAFELAKKSVDDKHSYVFTDESGFPITLKINSIEKLYIALKHGFISEKDALRHIEKGYLVKWVSETLGAKVLAQKIQQCKNIDDVVKILEDYTRMA</sequence>